<proteinExistence type="predicted"/>
<name>A0A392S737_9FABA</name>
<keyword evidence="1" id="KW-0830">Ubiquinone</keyword>
<evidence type="ECO:0000313" key="2">
    <source>
        <dbReference type="Proteomes" id="UP000265520"/>
    </source>
</evidence>
<comment type="caution">
    <text evidence="1">The sequence shown here is derived from an EMBL/GenBank/DDBJ whole genome shotgun (WGS) entry which is preliminary data.</text>
</comment>
<dbReference type="AlphaFoldDB" id="A0A392S737"/>
<organism evidence="1 2">
    <name type="scientific">Trifolium medium</name>
    <dbReference type="NCBI Taxonomy" id="97028"/>
    <lineage>
        <taxon>Eukaryota</taxon>
        <taxon>Viridiplantae</taxon>
        <taxon>Streptophyta</taxon>
        <taxon>Embryophyta</taxon>
        <taxon>Tracheophyta</taxon>
        <taxon>Spermatophyta</taxon>
        <taxon>Magnoliopsida</taxon>
        <taxon>eudicotyledons</taxon>
        <taxon>Gunneridae</taxon>
        <taxon>Pentapetalae</taxon>
        <taxon>rosids</taxon>
        <taxon>fabids</taxon>
        <taxon>Fabales</taxon>
        <taxon>Fabaceae</taxon>
        <taxon>Papilionoideae</taxon>
        <taxon>50 kb inversion clade</taxon>
        <taxon>NPAAA clade</taxon>
        <taxon>Hologalegina</taxon>
        <taxon>IRL clade</taxon>
        <taxon>Trifolieae</taxon>
        <taxon>Trifolium</taxon>
    </lineage>
</organism>
<dbReference type="EMBL" id="LXQA010334777">
    <property type="protein sequence ID" value="MCI44743.1"/>
    <property type="molecule type" value="Genomic_DNA"/>
</dbReference>
<sequence>AATNKKVRVGFMVIWHATVWSIWRSRNEAIFADGVKDLEKVVDSIKILSWKWGLSRHKIPICLFYEWCWDPGSCLRR</sequence>
<keyword evidence="1" id="KW-0503">Monooxygenase</keyword>
<reference evidence="1 2" key="1">
    <citation type="journal article" date="2018" name="Front. Plant Sci.">
        <title>Red Clover (Trifolium pratense) and Zigzag Clover (T. medium) - A Picture of Genomic Similarities and Differences.</title>
        <authorList>
            <person name="Dluhosova J."/>
            <person name="Istvanek J."/>
            <person name="Nedelnik J."/>
            <person name="Repkova J."/>
        </authorList>
    </citation>
    <scope>NUCLEOTIDE SEQUENCE [LARGE SCALE GENOMIC DNA]</scope>
    <source>
        <strain evidence="2">cv. 10/8</strain>
        <tissue evidence="1">Leaf</tissue>
    </source>
</reference>
<accession>A0A392S737</accession>
<keyword evidence="2" id="KW-1185">Reference proteome</keyword>
<dbReference type="Proteomes" id="UP000265520">
    <property type="component" value="Unassembled WGS sequence"/>
</dbReference>
<protein>
    <submittedName>
        <fullName evidence="1">Ubiquinone biosynthesis monooxygenase COQ6</fullName>
    </submittedName>
</protein>
<evidence type="ECO:0000313" key="1">
    <source>
        <dbReference type="EMBL" id="MCI44743.1"/>
    </source>
</evidence>
<feature type="non-terminal residue" evidence="1">
    <location>
        <position position="1"/>
    </location>
</feature>
<dbReference type="GO" id="GO:0004497">
    <property type="term" value="F:monooxygenase activity"/>
    <property type="evidence" value="ECO:0007669"/>
    <property type="project" value="UniProtKB-KW"/>
</dbReference>
<keyword evidence="1" id="KW-0560">Oxidoreductase</keyword>